<feature type="non-terminal residue" evidence="7">
    <location>
        <position position="426"/>
    </location>
</feature>
<evidence type="ECO:0000313" key="8">
    <source>
        <dbReference type="Proteomes" id="UP000799772"/>
    </source>
</evidence>
<feature type="transmembrane region" description="Helical" evidence="5">
    <location>
        <begin position="139"/>
        <end position="164"/>
    </location>
</feature>
<comment type="subcellular location">
    <subcellularLocation>
        <location evidence="1">Membrane</location>
        <topology evidence="1">Multi-pass membrane protein</topology>
    </subcellularLocation>
</comment>
<feature type="non-terminal residue" evidence="7">
    <location>
        <position position="1"/>
    </location>
</feature>
<evidence type="ECO:0000256" key="5">
    <source>
        <dbReference type="SAM" id="Phobius"/>
    </source>
</evidence>
<dbReference type="Gene3D" id="1.20.1250.20">
    <property type="entry name" value="MFS general substrate transporter like domains"/>
    <property type="match status" value="1"/>
</dbReference>
<feature type="transmembrane region" description="Helical" evidence="5">
    <location>
        <begin position="170"/>
        <end position="194"/>
    </location>
</feature>
<feature type="transmembrane region" description="Helical" evidence="5">
    <location>
        <begin position="278"/>
        <end position="300"/>
    </location>
</feature>
<dbReference type="EMBL" id="ML978136">
    <property type="protein sequence ID" value="KAF2093767.1"/>
    <property type="molecule type" value="Genomic_DNA"/>
</dbReference>
<feature type="domain" description="Major facilitator superfamily (MFS) profile" evidence="6">
    <location>
        <begin position="14"/>
        <end position="426"/>
    </location>
</feature>
<dbReference type="InterPro" id="IPR011701">
    <property type="entry name" value="MFS"/>
</dbReference>
<keyword evidence="4 5" id="KW-0472">Membrane</keyword>
<keyword evidence="8" id="KW-1185">Reference proteome</keyword>
<dbReference type="OrthoDB" id="2130629at2759"/>
<organism evidence="7 8">
    <name type="scientific">Rhizodiscina lignyota</name>
    <dbReference type="NCBI Taxonomy" id="1504668"/>
    <lineage>
        <taxon>Eukaryota</taxon>
        <taxon>Fungi</taxon>
        <taxon>Dikarya</taxon>
        <taxon>Ascomycota</taxon>
        <taxon>Pezizomycotina</taxon>
        <taxon>Dothideomycetes</taxon>
        <taxon>Pleosporomycetidae</taxon>
        <taxon>Aulographales</taxon>
        <taxon>Rhizodiscinaceae</taxon>
        <taxon>Rhizodiscina</taxon>
    </lineage>
</organism>
<gene>
    <name evidence="7" type="ORF">NA57DRAFT_18555</name>
</gene>
<accession>A0A9P4I835</accession>
<dbReference type="Pfam" id="PF07690">
    <property type="entry name" value="MFS_1"/>
    <property type="match status" value="1"/>
</dbReference>
<dbReference type="AlphaFoldDB" id="A0A9P4I835"/>
<evidence type="ECO:0000256" key="1">
    <source>
        <dbReference type="ARBA" id="ARBA00004141"/>
    </source>
</evidence>
<feature type="transmembrane region" description="Helical" evidence="5">
    <location>
        <begin position="401"/>
        <end position="424"/>
    </location>
</feature>
<protein>
    <submittedName>
        <fullName evidence="7">MFS general substrate transporter</fullName>
    </submittedName>
</protein>
<dbReference type="InterPro" id="IPR020846">
    <property type="entry name" value="MFS_dom"/>
</dbReference>
<evidence type="ECO:0000259" key="6">
    <source>
        <dbReference type="PROSITE" id="PS50850"/>
    </source>
</evidence>
<keyword evidence="2 5" id="KW-0812">Transmembrane</keyword>
<dbReference type="SUPFAM" id="SSF103473">
    <property type="entry name" value="MFS general substrate transporter"/>
    <property type="match status" value="1"/>
</dbReference>
<feature type="transmembrane region" description="Helical" evidence="5">
    <location>
        <begin position="12"/>
        <end position="40"/>
    </location>
</feature>
<dbReference type="GO" id="GO:0022857">
    <property type="term" value="F:transmembrane transporter activity"/>
    <property type="evidence" value="ECO:0007669"/>
    <property type="project" value="InterPro"/>
</dbReference>
<keyword evidence="3 5" id="KW-1133">Transmembrane helix</keyword>
<dbReference type="InterPro" id="IPR036259">
    <property type="entry name" value="MFS_trans_sf"/>
</dbReference>
<evidence type="ECO:0000256" key="4">
    <source>
        <dbReference type="ARBA" id="ARBA00023136"/>
    </source>
</evidence>
<evidence type="ECO:0000256" key="2">
    <source>
        <dbReference type="ARBA" id="ARBA00022692"/>
    </source>
</evidence>
<sequence>RGQAFHSLKSEIGFGFAMAMTQVLAEFMISGFGVILPSIAAELRSGSSISPMWPTSILSLVLSALVLPFARLSDIYGGYPFFMVGLLFLIAFTGAAGFTTTEAQLDVFRAMQGIAIAAFEPASFSLIGNAYKPGRRRNIFFGIYGACAPLGFYLGILVGGVALHYAHWGWYFWTASLLAAITAIAAYLSVPYAAWSERHEDLKMDWSGSITLAAGLIMVAYALAAASHTAGGWANPVILAPFLVGLALFVLAIVLEAKVVTCPLLPGEFFRPKGIKPMVVACLFFFGCFGVFLFYSTFYMQQVMNASPLQTVLYFTPMAVGGLIISVVSGSIIHIVPAMWLLLFSGLAWILAPLFIAVAPNTNYFPLVFLSMIFGTLGSDLTYLIFTLFCTDIQPVRYQGLAGALCSVVVNVSIAFSLCLGDMVQS</sequence>
<reference evidence="7" key="1">
    <citation type="journal article" date="2020" name="Stud. Mycol.">
        <title>101 Dothideomycetes genomes: a test case for predicting lifestyles and emergence of pathogens.</title>
        <authorList>
            <person name="Haridas S."/>
            <person name="Albert R."/>
            <person name="Binder M."/>
            <person name="Bloem J."/>
            <person name="Labutti K."/>
            <person name="Salamov A."/>
            <person name="Andreopoulos B."/>
            <person name="Baker S."/>
            <person name="Barry K."/>
            <person name="Bills G."/>
            <person name="Bluhm B."/>
            <person name="Cannon C."/>
            <person name="Castanera R."/>
            <person name="Culley D."/>
            <person name="Daum C."/>
            <person name="Ezra D."/>
            <person name="Gonzalez J."/>
            <person name="Henrissat B."/>
            <person name="Kuo A."/>
            <person name="Liang C."/>
            <person name="Lipzen A."/>
            <person name="Lutzoni F."/>
            <person name="Magnuson J."/>
            <person name="Mondo S."/>
            <person name="Nolan M."/>
            <person name="Ohm R."/>
            <person name="Pangilinan J."/>
            <person name="Park H.-J."/>
            <person name="Ramirez L."/>
            <person name="Alfaro M."/>
            <person name="Sun H."/>
            <person name="Tritt A."/>
            <person name="Yoshinaga Y."/>
            <person name="Zwiers L.-H."/>
            <person name="Turgeon B."/>
            <person name="Goodwin S."/>
            <person name="Spatafora J."/>
            <person name="Crous P."/>
            <person name="Grigoriev I."/>
        </authorList>
    </citation>
    <scope>NUCLEOTIDE SEQUENCE</scope>
    <source>
        <strain evidence="7">CBS 133067</strain>
    </source>
</reference>
<feature type="transmembrane region" description="Helical" evidence="5">
    <location>
        <begin position="340"/>
        <end position="358"/>
    </location>
</feature>
<feature type="transmembrane region" description="Helical" evidence="5">
    <location>
        <begin position="52"/>
        <end position="72"/>
    </location>
</feature>
<comment type="caution">
    <text evidence="7">The sequence shown here is derived from an EMBL/GenBank/DDBJ whole genome shotgun (WGS) entry which is preliminary data.</text>
</comment>
<dbReference type="PANTHER" id="PTHR42718:SF36">
    <property type="entry name" value="MULTIDRUG TRANSPORTER, PUTATIVE (AFU_ORTHOLOGUE AFUA_4G13820)-RELATED"/>
    <property type="match status" value="1"/>
</dbReference>
<feature type="transmembrane region" description="Helical" evidence="5">
    <location>
        <begin position="110"/>
        <end position="127"/>
    </location>
</feature>
<dbReference type="PANTHER" id="PTHR42718">
    <property type="entry name" value="MAJOR FACILITATOR SUPERFAMILY MULTIDRUG TRANSPORTER MFSC"/>
    <property type="match status" value="1"/>
</dbReference>
<dbReference type="Gene3D" id="1.20.1720.10">
    <property type="entry name" value="Multidrug resistance protein D"/>
    <property type="match status" value="1"/>
</dbReference>
<dbReference type="GO" id="GO:0016020">
    <property type="term" value="C:membrane"/>
    <property type="evidence" value="ECO:0007669"/>
    <property type="project" value="UniProtKB-SubCell"/>
</dbReference>
<dbReference type="PROSITE" id="PS50850">
    <property type="entry name" value="MFS"/>
    <property type="match status" value="1"/>
</dbReference>
<evidence type="ECO:0000313" key="7">
    <source>
        <dbReference type="EMBL" id="KAF2093767.1"/>
    </source>
</evidence>
<name>A0A9P4I835_9PEZI</name>
<feature type="transmembrane region" description="Helical" evidence="5">
    <location>
        <begin position="238"/>
        <end position="257"/>
    </location>
</feature>
<feature type="transmembrane region" description="Helical" evidence="5">
    <location>
        <begin position="312"/>
        <end position="333"/>
    </location>
</feature>
<dbReference type="Proteomes" id="UP000799772">
    <property type="component" value="Unassembled WGS sequence"/>
</dbReference>
<proteinExistence type="predicted"/>
<evidence type="ECO:0000256" key="3">
    <source>
        <dbReference type="ARBA" id="ARBA00022989"/>
    </source>
</evidence>
<feature type="transmembrane region" description="Helical" evidence="5">
    <location>
        <begin position="206"/>
        <end position="226"/>
    </location>
</feature>
<feature type="transmembrane region" description="Helical" evidence="5">
    <location>
        <begin position="79"/>
        <end position="98"/>
    </location>
</feature>
<feature type="transmembrane region" description="Helical" evidence="5">
    <location>
        <begin position="364"/>
        <end position="389"/>
    </location>
</feature>